<dbReference type="GO" id="GO:0004029">
    <property type="term" value="F:aldehyde dehydrogenase (NAD+) activity"/>
    <property type="evidence" value="ECO:0007669"/>
    <property type="project" value="TreeGrafter"/>
</dbReference>
<evidence type="ECO:0000259" key="1">
    <source>
        <dbReference type="SMART" id="SM00822"/>
    </source>
</evidence>
<protein>
    <submittedName>
        <fullName evidence="2">NAD-dependent epimerase/dehydratase family protein</fullName>
    </submittedName>
</protein>
<keyword evidence="3" id="KW-1185">Reference proteome</keyword>
<organism evidence="2 3">
    <name type="scientific">Sphingomonas naasensis</name>
    <dbReference type="NCBI Taxonomy" id="1344951"/>
    <lineage>
        <taxon>Bacteria</taxon>
        <taxon>Pseudomonadati</taxon>
        <taxon>Pseudomonadota</taxon>
        <taxon>Alphaproteobacteria</taxon>
        <taxon>Sphingomonadales</taxon>
        <taxon>Sphingomonadaceae</taxon>
        <taxon>Sphingomonas</taxon>
    </lineage>
</organism>
<sequence length="301" mass="31833">MSTLAITGGTGFVGSRLIALAIEAGHEVRALTRREQAERARLEWVAGDLADTAALARLCDGADAVIHVAGVVNAPGREGFAAGNIDGTGNMLAAAEGAGVQRFVHVSSLAAREPGMSDYGWSKAEAERLVEDSLLDTAMVRPPAIYGPGDMEMLELFKLAKKGIALLPPGGRLSVIEVGDLGRLLLALATTGDHGRGYDCDDGREQGWSHKEFAQAIGAATGKRVAALALPRPLMMAGAHLDRLVRGAGAKLTPDRVAYFCHEDWVIDPARRPPADLWQPRVETQAGLAATAAWYREQGLL</sequence>
<accession>A0A4V3QX13</accession>
<dbReference type="AlphaFoldDB" id="A0A4V3QX13"/>
<dbReference type="RefSeq" id="WP_135983675.1">
    <property type="nucleotide sequence ID" value="NZ_JAASQM010000002.1"/>
</dbReference>
<proteinExistence type="predicted"/>
<dbReference type="InterPro" id="IPR001509">
    <property type="entry name" value="Epimerase_deHydtase"/>
</dbReference>
<dbReference type="Proteomes" id="UP000309848">
    <property type="component" value="Unassembled WGS sequence"/>
</dbReference>
<dbReference type="Gene3D" id="3.40.50.720">
    <property type="entry name" value="NAD(P)-binding Rossmann-like Domain"/>
    <property type="match status" value="1"/>
</dbReference>
<dbReference type="InterPro" id="IPR057326">
    <property type="entry name" value="KR_dom"/>
</dbReference>
<dbReference type="PANTHER" id="PTHR48079:SF6">
    <property type="entry name" value="NAD(P)-BINDING DOMAIN-CONTAINING PROTEIN-RELATED"/>
    <property type="match status" value="1"/>
</dbReference>
<dbReference type="InterPro" id="IPR051783">
    <property type="entry name" value="NAD(P)-dependent_oxidoreduct"/>
</dbReference>
<reference evidence="2 3" key="1">
    <citation type="submission" date="2019-04" db="EMBL/GenBank/DDBJ databases">
        <title>Sphingomonas psychrotolerans sp. nov., isolated from soil in the Tianshan Mountains, Xinjiang, China.</title>
        <authorList>
            <person name="Luo Y."/>
            <person name="Sheng H."/>
        </authorList>
    </citation>
    <scope>NUCLEOTIDE SEQUENCE [LARGE SCALE GENOMIC DNA]</scope>
    <source>
        <strain evidence="2 3">KIS18-15</strain>
    </source>
</reference>
<dbReference type="Pfam" id="PF01370">
    <property type="entry name" value="Epimerase"/>
    <property type="match status" value="1"/>
</dbReference>
<gene>
    <name evidence="2" type="ORF">E5A74_07840</name>
</gene>
<dbReference type="OrthoDB" id="9814124at2"/>
<dbReference type="InterPro" id="IPR036291">
    <property type="entry name" value="NAD(P)-bd_dom_sf"/>
</dbReference>
<feature type="domain" description="Ketoreductase" evidence="1">
    <location>
        <begin position="2"/>
        <end position="148"/>
    </location>
</feature>
<dbReference type="GO" id="GO:0005737">
    <property type="term" value="C:cytoplasm"/>
    <property type="evidence" value="ECO:0007669"/>
    <property type="project" value="TreeGrafter"/>
</dbReference>
<dbReference type="PANTHER" id="PTHR48079">
    <property type="entry name" value="PROTEIN YEEZ"/>
    <property type="match status" value="1"/>
</dbReference>
<evidence type="ECO:0000313" key="2">
    <source>
        <dbReference type="EMBL" id="TGX44662.1"/>
    </source>
</evidence>
<evidence type="ECO:0000313" key="3">
    <source>
        <dbReference type="Proteomes" id="UP000309848"/>
    </source>
</evidence>
<dbReference type="SMART" id="SM00822">
    <property type="entry name" value="PKS_KR"/>
    <property type="match status" value="1"/>
</dbReference>
<dbReference type="EMBL" id="SRXU01000002">
    <property type="protein sequence ID" value="TGX44662.1"/>
    <property type="molecule type" value="Genomic_DNA"/>
</dbReference>
<name>A0A4V3QX13_9SPHN</name>
<comment type="caution">
    <text evidence="2">The sequence shown here is derived from an EMBL/GenBank/DDBJ whole genome shotgun (WGS) entry which is preliminary data.</text>
</comment>
<dbReference type="SUPFAM" id="SSF51735">
    <property type="entry name" value="NAD(P)-binding Rossmann-fold domains"/>
    <property type="match status" value="1"/>
</dbReference>